<dbReference type="Proteomes" id="UP000266441">
    <property type="component" value="Unassembled WGS sequence"/>
</dbReference>
<evidence type="ECO:0000313" key="4">
    <source>
        <dbReference type="Proteomes" id="UP000266441"/>
    </source>
</evidence>
<feature type="chain" id="PRO_5017278239" evidence="1">
    <location>
        <begin position="25"/>
        <end position="240"/>
    </location>
</feature>
<proteinExistence type="predicted"/>
<evidence type="ECO:0000313" key="3">
    <source>
        <dbReference type="EMBL" id="RIH64619.1"/>
    </source>
</evidence>
<reference evidence="3 4" key="1">
    <citation type="journal article" date="2015" name="Int. J. Syst. Evol. Microbiol.">
        <title>Mariniphaga sediminis sp. nov., isolated from coastal sediment.</title>
        <authorList>
            <person name="Wang F.Q."/>
            <person name="Shen Q.Y."/>
            <person name="Chen G.J."/>
            <person name="Du Z.J."/>
        </authorList>
    </citation>
    <scope>NUCLEOTIDE SEQUENCE [LARGE SCALE GENOMIC DNA]</scope>
    <source>
        <strain evidence="3 4">SY21</strain>
    </source>
</reference>
<dbReference type="OrthoDB" id="942536at2"/>
<comment type="caution">
    <text evidence="3">The sequence shown here is derived from an EMBL/GenBank/DDBJ whole genome shotgun (WGS) entry which is preliminary data.</text>
</comment>
<name>A0A399CYW0_9BACT</name>
<feature type="domain" description="Putative auto-transporter adhesin head GIN" evidence="2">
    <location>
        <begin position="37"/>
        <end position="224"/>
    </location>
</feature>
<keyword evidence="4" id="KW-1185">Reference proteome</keyword>
<keyword evidence="1" id="KW-0732">Signal</keyword>
<dbReference type="AlphaFoldDB" id="A0A399CYW0"/>
<evidence type="ECO:0000259" key="2">
    <source>
        <dbReference type="Pfam" id="PF10988"/>
    </source>
</evidence>
<protein>
    <submittedName>
        <fullName evidence="3">DUF2807 domain-containing protein</fullName>
    </submittedName>
</protein>
<dbReference type="Pfam" id="PF10988">
    <property type="entry name" value="DUF2807"/>
    <property type="match status" value="1"/>
</dbReference>
<dbReference type="Gene3D" id="2.160.20.120">
    <property type="match status" value="1"/>
</dbReference>
<gene>
    <name evidence="3" type="ORF">D1164_13320</name>
</gene>
<accession>A0A399CYW0</accession>
<evidence type="ECO:0000256" key="1">
    <source>
        <dbReference type="SAM" id="SignalP"/>
    </source>
</evidence>
<sequence>MKSFKYVCIFLLVIAASSHSVSLAGNVRETQNRAVKNFDAIKVSSGIDLFLSMGTEETLKVIADDDVIDDVITEVKKGTLHIYMKKKDWPRFFNWGATQSRKVYVTVKELSLLSASSGSDVKSEGILTGKRLEVSASSGSDVVLDVNYKSMSLDSSSGSDLKVSGKAKTVKASASSGSDIIARDLKVATCHASASSGSDISIHVTREIHASASSGADIRYYGNPGVKEIDESSGGDVTGR</sequence>
<organism evidence="3 4">
    <name type="scientific">Mariniphaga sediminis</name>
    <dbReference type="NCBI Taxonomy" id="1628158"/>
    <lineage>
        <taxon>Bacteria</taxon>
        <taxon>Pseudomonadati</taxon>
        <taxon>Bacteroidota</taxon>
        <taxon>Bacteroidia</taxon>
        <taxon>Marinilabiliales</taxon>
        <taxon>Prolixibacteraceae</taxon>
        <taxon>Mariniphaga</taxon>
    </lineage>
</organism>
<dbReference type="RefSeq" id="WP_119350491.1">
    <property type="nucleotide sequence ID" value="NZ_QWET01000009.1"/>
</dbReference>
<feature type="signal peptide" evidence="1">
    <location>
        <begin position="1"/>
        <end position="24"/>
    </location>
</feature>
<dbReference type="EMBL" id="QWET01000009">
    <property type="protein sequence ID" value="RIH64619.1"/>
    <property type="molecule type" value="Genomic_DNA"/>
</dbReference>
<dbReference type="InterPro" id="IPR021255">
    <property type="entry name" value="DUF2807"/>
</dbReference>